<accession>A0A444RU96</accession>
<feature type="region of interest" description="Disordered" evidence="1">
    <location>
        <begin position="152"/>
        <end position="180"/>
    </location>
</feature>
<evidence type="ECO:0000313" key="3">
    <source>
        <dbReference type="Proteomes" id="UP000288725"/>
    </source>
</evidence>
<evidence type="ECO:0000256" key="1">
    <source>
        <dbReference type="SAM" id="MobiDB-lite"/>
    </source>
</evidence>
<name>A0A444RU96_VERDA</name>
<proteinExistence type="predicted"/>
<dbReference type="AlphaFoldDB" id="A0A444RU96"/>
<protein>
    <submittedName>
        <fullName evidence="2">Uncharacterized protein</fullName>
    </submittedName>
</protein>
<dbReference type="Proteomes" id="UP000288725">
    <property type="component" value="Chromosome 3"/>
</dbReference>
<gene>
    <name evidence="2" type="ORF">VDGE_02502</name>
</gene>
<evidence type="ECO:0000313" key="2">
    <source>
        <dbReference type="EMBL" id="RXG44728.1"/>
    </source>
</evidence>
<sequence>MGCTVAASDPTRRLQLLYLLCVVDQVGQIKSKSSSGTCGARPEAQQSLAVTARHDAAIAIVKSAPESVQAEAAQDAPKCTRCTVRVVHVSTPDKDKPDQTQRAVVEWGAIPYYKTTGRPAEFVYYTTERASDLRPELLAAWHAARARGLEIGGQTAPAGSSSSPSSSSSSSSTSSSTGQMPDWISERLRDCWVVEQLVYWVEFLQEWKYYRDYYVFREELFDGEVPEILCQGCKDCSGRLAALVPLPDCDLESVPAETEVPPLNRSTSQPESGKMIVTESCCELKLEACD</sequence>
<organism evidence="2 3">
    <name type="scientific">Verticillium dahliae</name>
    <name type="common">Verticillium wilt</name>
    <dbReference type="NCBI Taxonomy" id="27337"/>
    <lineage>
        <taxon>Eukaryota</taxon>
        <taxon>Fungi</taxon>
        <taxon>Dikarya</taxon>
        <taxon>Ascomycota</taxon>
        <taxon>Pezizomycotina</taxon>
        <taxon>Sordariomycetes</taxon>
        <taxon>Hypocreomycetidae</taxon>
        <taxon>Glomerellales</taxon>
        <taxon>Plectosphaerellaceae</taxon>
        <taxon>Verticillium</taxon>
    </lineage>
</organism>
<comment type="caution">
    <text evidence="2">The sequence shown here is derived from an EMBL/GenBank/DDBJ whole genome shotgun (WGS) entry which is preliminary data.</text>
</comment>
<feature type="compositionally biased region" description="Low complexity" evidence="1">
    <location>
        <begin position="160"/>
        <end position="177"/>
    </location>
</feature>
<reference evidence="2 3" key="1">
    <citation type="submission" date="2018-12" db="EMBL/GenBank/DDBJ databases">
        <title>Genome of Verticillium dahliae isolate Getta Getta.</title>
        <authorList>
            <person name="Gardiner D.M."/>
        </authorList>
    </citation>
    <scope>NUCLEOTIDE SEQUENCE [LARGE SCALE GENOMIC DNA]</scope>
    <source>
        <strain evidence="2 3">Getta Getta</strain>
    </source>
</reference>
<dbReference type="EMBL" id="RSDZ01000076">
    <property type="protein sequence ID" value="RXG44728.1"/>
    <property type="molecule type" value="Genomic_DNA"/>
</dbReference>